<dbReference type="PIRSF" id="PIRSF000018">
    <property type="entry name" value="Mb_ADH_cyt_c"/>
    <property type="match status" value="1"/>
</dbReference>
<name>A0A848GZC8_9BURK</name>
<keyword evidence="5" id="KW-0732">Signal</keyword>
<dbReference type="SUPFAM" id="SSF46626">
    <property type="entry name" value="Cytochrome c"/>
    <property type="match status" value="3"/>
</dbReference>
<evidence type="ECO:0000256" key="9">
    <source>
        <dbReference type="PIRSR" id="PIRSR000018-50"/>
    </source>
</evidence>
<evidence type="ECO:0000256" key="10">
    <source>
        <dbReference type="PIRSR" id="PIRSR000018-51"/>
    </source>
</evidence>
<dbReference type="InterPro" id="IPR051459">
    <property type="entry name" value="Cytochrome_c-type_DH"/>
</dbReference>
<evidence type="ECO:0000256" key="3">
    <source>
        <dbReference type="ARBA" id="ARBA00022617"/>
    </source>
</evidence>
<evidence type="ECO:0000256" key="7">
    <source>
        <dbReference type="ARBA" id="ARBA00023004"/>
    </source>
</evidence>
<dbReference type="InterPro" id="IPR014353">
    <property type="entry name" value="Membr-bd_ADH_cyt_c"/>
</dbReference>
<evidence type="ECO:0000256" key="1">
    <source>
        <dbReference type="ARBA" id="ARBA00004236"/>
    </source>
</evidence>
<organism evidence="12 13">
    <name type="scientific">Ramlibacter agri</name>
    <dbReference type="NCBI Taxonomy" id="2728837"/>
    <lineage>
        <taxon>Bacteria</taxon>
        <taxon>Pseudomonadati</taxon>
        <taxon>Pseudomonadota</taxon>
        <taxon>Betaproteobacteria</taxon>
        <taxon>Burkholderiales</taxon>
        <taxon>Comamonadaceae</taxon>
        <taxon>Ramlibacter</taxon>
    </lineage>
</organism>
<feature type="binding site" description="axial binding residue" evidence="10">
    <location>
        <position position="65"/>
    </location>
    <ligand>
        <name>heme c</name>
        <dbReference type="ChEBI" id="CHEBI:61717"/>
        <label>1</label>
    </ligand>
    <ligandPart>
        <name>Fe</name>
        <dbReference type="ChEBI" id="CHEBI:18248"/>
    </ligandPart>
</feature>
<feature type="binding site" description="covalent" evidence="9">
    <location>
        <position position="210"/>
    </location>
    <ligand>
        <name>heme c</name>
        <dbReference type="ChEBI" id="CHEBI:61717"/>
        <label>2</label>
    </ligand>
</feature>
<evidence type="ECO:0000313" key="13">
    <source>
        <dbReference type="Proteomes" id="UP000541185"/>
    </source>
</evidence>
<accession>A0A848GZC8</accession>
<feature type="domain" description="Cytochrome c" evidence="11">
    <location>
        <begin position="192"/>
        <end position="299"/>
    </location>
</feature>
<evidence type="ECO:0000313" key="12">
    <source>
        <dbReference type="EMBL" id="NML42741.1"/>
    </source>
</evidence>
<feature type="binding site" description="covalent" evidence="9">
    <location>
        <position position="336"/>
    </location>
    <ligand>
        <name>heme c</name>
        <dbReference type="ChEBI" id="CHEBI:61717"/>
        <label>3</label>
    </ligand>
</feature>
<comment type="cofactor">
    <cofactor evidence="9">
        <name>heme c</name>
        <dbReference type="ChEBI" id="CHEBI:61717"/>
    </cofactor>
    <text evidence="9">Binds 3 heme c groups covalently per subunit.</text>
</comment>
<feature type="binding site" description="axial binding residue" evidence="10">
    <location>
        <position position="340"/>
    </location>
    <ligand>
        <name>heme c</name>
        <dbReference type="ChEBI" id="CHEBI:61717"/>
        <label>3</label>
    </ligand>
    <ligandPart>
        <name>Fe</name>
        <dbReference type="ChEBI" id="CHEBI:18248"/>
    </ligandPart>
</feature>
<keyword evidence="2" id="KW-1003">Cell membrane</keyword>
<feature type="binding site" description="covalent" evidence="9">
    <location>
        <position position="61"/>
    </location>
    <ligand>
        <name>heme c</name>
        <dbReference type="ChEBI" id="CHEBI:61717"/>
        <label>1</label>
    </ligand>
</feature>
<dbReference type="GO" id="GO:0009055">
    <property type="term" value="F:electron transfer activity"/>
    <property type="evidence" value="ECO:0007669"/>
    <property type="project" value="InterPro"/>
</dbReference>
<keyword evidence="4 10" id="KW-0479">Metal-binding</keyword>
<feature type="binding site" description="covalent" evidence="9">
    <location>
        <position position="207"/>
    </location>
    <ligand>
        <name>heme c</name>
        <dbReference type="ChEBI" id="CHEBI:61717"/>
        <label>2</label>
    </ligand>
</feature>
<dbReference type="GO" id="GO:0020037">
    <property type="term" value="F:heme binding"/>
    <property type="evidence" value="ECO:0007669"/>
    <property type="project" value="InterPro"/>
</dbReference>
<protein>
    <submittedName>
        <fullName evidence="12">C-type cytochrome</fullName>
    </submittedName>
</protein>
<evidence type="ECO:0000256" key="4">
    <source>
        <dbReference type="ARBA" id="ARBA00022723"/>
    </source>
</evidence>
<dbReference type="RefSeq" id="WP_169416994.1">
    <property type="nucleotide sequence ID" value="NZ_JABBFX010000001.1"/>
</dbReference>
<keyword evidence="3 9" id="KW-0349">Heme</keyword>
<keyword evidence="7 10" id="KW-0408">Iron</keyword>
<dbReference type="Pfam" id="PF13442">
    <property type="entry name" value="Cytochrome_CBB3"/>
    <property type="match status" value="1"/>
</dbReference>
<proteinExistence type="predicted"/>
<dbReference type="Gene3D" id="1.10.760.10">
    <property type="entry name" value="Cytochrome c-like domain"/>
    <property type="match status" value="2"/>
</dbReference>
<dbReference type="GO" id="GO:0016614">
    <property type="term" value="F:oxidoreductase activity, acting on CH-OH group of donors"/>
    <property type="evidence" value="ECO:0007669"/>
    <property type="project" value="InterPro"/>
</dbReference>
<evidence type="ECO:0000256" key="8">
    <source>
        <dbReference type="ARBA" id="ARBA00023136"/>
    </source>
</evidence>
<dbReference type="EMBL" id="JABBFX010000001">
    <property type="protein sequence ID" value="NML42741.1"/>
    <property type="molecule type" value="Genomic_DNA"/>
</dbReference>
<gene>
    <name evidence="12" type="ORF">HHL11_03190</name>
</gene>
<comment type="caution">
    <text evidence="12">The sequence shown here is derived from an EMBL/GenBank/DDBJ whole genome shotgun (WGS) entry which is preliminary data.</text>
</comment>
<feature type="binding site" description="axial binding residue" evidence="10">
    <location>
        <position position="211"/>
    </location>
    <ligand>
        <name>heme c</name>
        <dbReference type="ChEBI" id="CHEBI:61717"/>
        <label>2</label>
    </ligand>
    <ligandPart>
        <name>Fe</name>
        <dbReference type="ChEBI" id="CHEBI:18248"/>
    </ligandPart>
</feature>
<sequence length="431" mass="46345">MAKRSGGRALRGLVAVLVVVALAAFALAWKPAIDPIQPPARGTFDPALIKAGARVATLGNCISCHTGADGPPFAGSRAVPTPFGTIFSTNISPDAETGIGQWSEAAFLRALREGVARDGHLLYPAFPYDHFTRMRDGDIHSLYAYLMTREPVRRNAPANQLVFPLQFRPLIAGWNLLFLEVGPQKDLPTQSPEWNRGAYVVDALAHCSACHSPRNRLGAEDLARRFDGGEAEGWHAAALNQRSPSPVVWTAETLAAYLRTGLAPEHGMAAGPMQDVVRSVAQADPADAQAIATYIAAGMQPVDPERRAREQAVRQKAQAPLALDDSPGARLYADNCASCHDAGRGLSSNAALRLPLAVALYLPDARNLLRIMRQGIQPTPGKPGRWMPPFEGNLSEDELSTLARWLRQNVAGQPAWADLPQSIAATRPPKP</sequence>
<feature type="domain" description="Cytochrome c" evidence="11">
    <location>
        <begin position="323"/>
        <end position="410"/>
    </location>
</feature>
<dbReference type="PANTHER" id="PTHR35008:SF8">
    <property type="entry name" value="ALCOHOL DEHYDROGENASE CYTOCHROME C SUBUNIT"/>
    <property type="match status" value="1"/>
</dbReference>
<dbReference type="InterPro" id="IPR036909">
    <property type="entry name" value="Cyt_c-like_dom_sf"/>
</dbReference>
<evidence type="ECO:0000256" key="5">
    <source>
        <dbReference type="ARBA" id="ARBA00022729"/>
    </source>
</evidence>
<evidence type="ECO:0000259" key="11">
    <source>
        <dbReference type="PROSITE" id="PS51007"/>
    </source>
</evidence>
<comment type="subcellular location">
    <subcellularLocation>
        <location evidence="1">Cell membrane</location>
    </subcellularLocation>
</comment>
<evidence type="ECO:0000256" key="6">
    <source>
        <dbReference type="ARBA" id="ARBA00022737"/>
    </source>
</evidence>
<feature type="domain" description="Cytochrome c" evidence="11">
    <location>
        <begin position="47"/>
        <end position="150"/>
    </location>
</feature>
<dbReference type="PROSITE" id="PS51007">
    <property type="entry name" value="CYTC"/>
    <property type="match status" value="3"/>
</dbReference>
<dbReference type="AlphaFoldDB" id="A0A848GZC8"/>
<keyword evidence="8" id="KW-0472">Membrane</keyword>
<dbReference type="GO" id="GO:0005506">
    <property type="term" value="F:iron ion binding"/>
    <property type="evidence" value="ECO:0007669"/>
    <property type="project" value="InterPro"/>
</dbReference>
<evidence type="ECO:0000256" key="2">
    <source>
        <dbReference type="ARBA" id="ARBA00022475"/>
    </source>
</evidence>
<feature type="binding site" description="covalent" evidence="9">
    <location>
        <position position="339"/>
    </location>
    <ligand>
        <name>heme c</name>
        <dbReference type="ChEBI" id="CHEBI:61717"/>
        <label>3</label>
    </ligand>
</feature>
<dbReference type="InterPro" id="IPR009056">
    <property type="entry name" value="Cyt_c-like_dom"/>
</dbReference>
<feature type="binding site" description="covalent" evidence="9">
    <location>
        <position position="64"/>
    </location>
    <ligand>
        <name>heme c</name>
        <dbReference type="ChEBI" id="CHEBI:61717"/>
        <label>1</label>
    </ligand>
</feature>
<keyword evidence="13" id="KW-1185">Reference proteome</keyword>
<dbReference type="PANTHER" id="PTHR35008">
    <property type="entry name" value="BLL4482 PROTEIN-RELATED"/>
    <property type="match status" value="1"/>
</dbReference>
<keyword evidence="6" id="KW-0677">Repeat</keyword>
<dbReference type="Proteomes" id="UP000541185">
    <property type="component" value="Unassembled WGS sequence"/>
</dbReference>
<dbReference type="GO" id="GO:0005886">
    <property type="term" value="C:plasma membrane"/>
    <property type="evidence" value="ECO:0007669"/>
    <property type="project" value="UniProtKB-SubCell"/>
</dbReference>
<reference evidence="12 13" key="1">
    <citation type="submission" date="2020-04" db="EMBL/GenBank/DDBJ databases">
        <title>Ramlibacter sp. G-1-2-2 isolated from soil.</title>
        <authorList>
            <person name="Dahal R.H."/>
        </authorList>
    </citation>
    <scope>NUCLEOTIDE SEQUENCE [LARGE SCALE GENOMIC DNA]</scope>
    <source>
        <strain evidence="12 13">G-1-2-2</strain>
    </source>
</reference>